<dbReference type="EMBL" id="CP051142">
    <property type="protein sequence ID" value="QIX01266.1"/>
    <property type="molecule type" value="Genomic_DNA"/>
</dbReference>
<accession>A0A6H0Y2U1</accession>
<gene>
    <name evidence="2" type="ORF">AMS68_006783</name>
</gene>
<organism evidence="2 3">
    <name type="scientific">Peltaster fructicola</name>
    <dbReference type="NCBI Taxonomy" id="286661"/>
    <lineage>
        <taxon>Eukaryota</taxon>
        <taxon>Fungi</taxon>
        <taxon>Dikarya</taxon>
        <taxon>Ascomycota</taxon>
        <taxon>Pezizomycotina</taxon>
        <taxon>Dothideomycetes</taxon>
        <taxon>Dothideomycetes incertae sedis</taxon>
        <taxon>Peltaster</taxon>
    </lineage>
</organism>
<name>A0A6H0Y2U1_9PEZI</name>
<protein>
    <submittedName>
        <fullName evidence="2">Uncharacterized protein</fullName>
    </submittedName>
</protein>
<reference evidence="2 3" key="1">
    <citation type="journal article" date="2016" name="Sci. Rep.">
        <title>Peltaster fructicola genome reveals evolution from an invasive phytopathogen to an ectophytic parasite.</title>
        <authorList>
            <person name="Xu C."/>
            <person name="Chen H."/>
            <person name="Gleason M.L."/>
            <person name="Xu J.R."/>
            <person name="Liu H."/>
            <person name="Zhang R."/>
            <person name="Sun G."/>
        </authorList>
    </citation>
    <scope>NUCLEOTIDE SEQUENCE [LARGE SCALE GENOMIC DNA]</scope>
    <source>
        <strain evidence="2 3">LNHT1506</strain>
    </source>
</reference>
<dbReference type="AlphaFoldDB" id="A0A6H0Y2U1"/>
<dbReference type="Proteomes" id="UP000503462">
    <property type="component" value="Chromosome 4"/>
</dbReference>
<evidence type="ECO:0000313" key="3">
    <source>
        <dbReference type="Proteomes" id="UP000503462"/>
    </source>
</evidence>
<evidence type="ECO:0000256" key="1">
    <source>
        <dbReference type="SAM" id="MobiDB-lite"/>
    </source>
</evidence>
<evidence type="ECO:0000313" key="2">
    <source>
        <dbReference type="EMBL" id="QIX01266.1"/>
    </source>
</evidence>
<keyword evidence="3" id="KW-1185">Reference proteome</keyword>
<feature type="region of interest" description="Disordered" evidence="1">
    <location>
        <begin position="208"/>
        <end position="233"/>
    </location>
</feature>
<proteinExistence type="predicted"/>
<sequence>MHLEIYRMALAIITDYYNCLLAMFWPLTSPRTAQKQRHHRQLSFFFLELDRPLAKNVVAGNNKAALFHLLACMSNGLYEDGQIFWGACGLDKTILVAFRDTTGSVNDGVPELVTRTMGDAVVSRPAVCSAPFKADVIHRDTLTIKNATLHLLMSFTLRRYAQMPGAWDAPCEAVRLPILDKEMILERYRVRPGSLRALEECVPRSAEVSDPVPTISKQEEKDSSLTSSGPQEPHLDDLDWVLIDDKAII</sequence>